<feature type="non-terminal residue" evidence="5">
    <location>
        <position position="1"/>
    </location>
</feature>
<organism evidence="5 6">
    <name type="scientific">Armillaria gallica</name>
    <name type="common">Bulbous honey fungus</name>
    <name type="synonym">Armillaria bulbosa</name>
    <dbReference type="NCBI Taxonomy" id="47427"/>
    <lineage>
        <taxon>Eukaryota</taxon>
        <taxon>Fungi</taxon>
        <taxon>Dikarya</taxon>
        <taxon>Basidiomycota</taxon>
        <taxon>Agaricomycotina</taxon>
        <taxon>Agaricomycetes</taxon>
        <taxon>Agaricomycetidae</taxon>
        <taxon>Agaricales</taxon>
        <taxon>Marasmiineae</taxon>
        <taxon>Physalacriaceae</taxon>
        <taxon>Armillaria</taxon>
    </lineage>
</organism>
<dbReference type="Gene3D" id="1.10.30.10">
    <property type="entry name" value="High mobility group box domain"/>
    <property type="match status" value="1"/>
</dbReference>
<feature type="domain" description="HMG box" evidence="4">
    <location>
        <begin position="4"/>
        <end position="76"/>
    </location>
</feature>
<dbReference type="STRING" id="47427.A0A2H3DAE5"/>
<dbReference type="GO" id="GO:0000981">
    <property type="term" value="F:DNA-binding transcription factor activity, RNA polymerase II-specific"/>
    <property type="evidence" value="ECO:0007669"/>
    <property type="project" value="TreeGrafter"/>
</dbReference>
<feature type="non-terminal residue" evidence="5">
    <location>
        <position position="83"/>
    </location>
</feature>
<dbReference type="Proteomes" id="UP000217790">
    <property type="component" value="Unassembled WGS sequence"/>
</dbReference>
<evidence type="ECO:0000313" key="6">
    <source>
        <dbReference type="Proteomes" id="UP000217790"/>
    </source>
</evidence>
<dbReference type="PROSITE" id="PS50118">
    <property type="entry name" value="HMG_BOX_2"/>
    <property type="match status" value="1"/>
</dbReference>
<dbReference type="SMART" id="SM00398">
    <property type="entry name" value="HMG"/>
    <property type="match status" value="1"/>
</dbReference>
<dbReference type="PANTHER" id="PTHR45789">
    <property type="entry name" value="FI18025P1"/>
    <property type="match status" value="1"/>
</dbReference>
<dbReference type="OrthoDB" id="6247875at2759"/>
<accession>A0A2H3DAE5</accession>
<evidence type="ECO:0000313" key="5">
    <source>
        <dbReference type="EMBL" id="PBK92201.1"/>
    </source>
</evidence>
<evidence type="ECO:0000256" key="1">
    <source>
        <dbReference type="ARBA" id="ARBA00023125"/>
    </source>
</evidence>
<dbReference type="EMBL" id="KZ293659">
    <property type="protein sequence ID" value="PBK92201.1"/>
    <property type="molecule type" value="Genomic_DNA"/>
</dbReference>
<dbReference type="GO" id="GO:0005634">
    <property type="term" value="C:nucleus"/>
    <property type="evidence" value="ECO:0007669"/>
    <property type="project" value="UniProtKB-UniRule"/>
</dbReference>
<dbReference type="InterPro" id="IPR009071">
    <property type="entry name" value="HMG_box_dom"/>
</dbReference>
<dbReference type="CDD" id="cd01389">
    <property type="entry name" value="HMG-box_ROX1-like"/>
    <property type="match status" value="1"/>
</dbReference>
<protein>
    <submittedName>
        <fullName evidence="5">HMG-box</fullName>
    </submittedName>
</protein>
<keyword evidence="2 3" id="KW-0539">Nucleus</keyword>
<reference evidence="6" key="1">
    <citation type="journal article" date="2017" name="Nat. Ecol. Evol.">
        <title>Genome expansion and lineage-specific genetic innovations in the forest pathogenic fungi Armillaria.</title>
        <authorList>
            <person name="Sipos G."/>
            <person name="Prasanna A.N."/>
            <person name="Walter M.C."/>
            <person name="O'Connor E."/>
            <person name="Balint B."/>
            <person name="Krizsan K."/>
            <person name="Kiss B."/>
            <person name="Hess J."/>
            <person name="Varga T."/>
            <person name="Slot J."/>
            <person name="Riley R."/>
            <person name="Boka B."/>
            <person name="Rigling D."/>
            <person name="Barry K."/>
            <person name="Lee J."/>
            <person name="Mihaltcheva S."/>
            <person name="LaButti K."/>
            <person name="Lipzen A."/>
            <person name="Waldron R."/>
            <person name="Moloney N.M."/>
            <person name="Sperisen C."/>
            <person name="Kredics L."/>
            <person name="Vagvoelgyi C."/>
            <person name="Patrignani A."/>
            <person name="Fitzpatrick D."/>
            <person name="Nagy I."/>
            <person name="Doyle S."/>
            <person name="Anderson J.B."/>
            <person name="Grigoriev I.V."/>
            <person name="Gueldener U."/>
            <person name="Muensterkoetter M."/>
            <person name="Nagy L.G."/>
        </authorList>
    </citation>
    <scope>NUCLEOTIDE SEQUENCE [LARGE SCALE GENOMIC DNA]</scope>
    <source>
        <strain evidence="6">Ar21-2</strain>
    </source>
</reference>
<keyword evidence="6" id="KW-1185">Reference proteome</keyword>
<evidence type="ECO:0000256" key="3">
    <source>
        <dbReference type="PROSITE-ProRule" id="PRU00267"/>
    </source>
</evidence>
<dbReference type="AlphaFoldDB" id="A0A2H3DAE5"/>
<gene>
    <name evidence="5" type="ORF">ARMGADRAFT_870827</name>
</gene>
<name>A0A2H3DAE5_ARMGA</name>
<dbReference type="InterPro" id="IPR051356">
    <property type="entry name" value="SOX/SOX-like_TF"/>
</dbReference>
<evidence type="ECO:0000256" key="2">
    <source>
        <dbReference type="ARBA" id="ARBA00023242"/>
    </source>
</evidence>
<evidence type="ECO:0000259" key="4">
    <source>
        <dbReference type="PROSITE" id="PS50118"/>
    </source>
</evidence>
<dbReference type="SUPFAM" id="SSF47095">
    <property type="entry name" value="HMG-box"/>
    <property type="match status" value="1"/>
</dbReference>
<keyword evidence="1 3" id="KW-0238">DNA-binding</keyword>
<dbReference type="InterPro" id="IPR036910">
    <property type="entry name" value="HMG_box_dom_sf"/>
</dbReference>
<dbReference type="Pfam" id="PF00505">
    <property type="entry name" value="HMG_box"/>
    <property type="match status" value="1"/>
</dbReference>
<feature type="DNA-binding region" description="HMG box" evidence="3">
    <location>
        <begin position="4"/>
        <end position="76"/>
    </location>
</feature>
<dbReference type="InParanoid" id="A0A2H3DAE5"/>
<proteinExistence type="predicted"/>
<sequence>PGHIRRPRNSWILFRSDCVVELHRRLEGTGKRYDSQRFNKVLGKHWNSLSKAQQEPYKALALEAAENHKRLYPDWKYRPSWEK</sequence>
<dbReference type="PANTHER" id="PTHR45789:SF2">
    <property type="entry name" value="FI18025P1"/>
    <property type="match status" value="1"/>
</dbReference>
<dbReference type="GO" id="GO:0000978">
    <property type="term" value="F:RNA polymerase II cis-regulatory region sequence-specific DNA binding"/>
    <property type="evidence" value="ECO:0007669"/>
    <property type="project" value="TreeGrafter"/>
</dbReference>